<protein>
    <submittedName>
        <fullName evidence="1">Insertion element IS407 uncharacterized 10.0 kDa protein</fullName>
    </submittedName>
</protein>
<dbReference type="EMBL" id="FN543101">
    <property type="protein sequence ID" value="CBA26575.1"/>
    <property type="molecule type" value="Genomic_DNA"/>
</dbReference>
<gene>
    <name evidence="1" type="ORF">Csp_E36630</name>
</gene>
<organism evidence="1">
    <name type="scientific">Curvibacter symbiont subsp. Hydra magnipapillata</name>
    <dbReference type="NCBI Taxonomy" id="667019"/>
    <lineage>
        <taxon>Bacteria</taxon>
        <taxon>Pseudomonadati</taxon>
        <taxon>Pseudomonadota</taxon>
        <taxon>Betaproteobacteria</taxon>
        <taxon>Burkholderiales</taxon>
        <taxon>Comamonadaceae</taxon>
        <taxon>Curvibacter</taxon>
    </lineage>
</organism>
<reference evidence="1" key="1">
    <citation type="journal article" date="2010" name="Nature">
        <title>The Dynamic genome of Hydra.</title>
        <authorList>
            <person name="Chapman J.A."/>
            <person name="Kirkness E.F."/>
            <person name="Simakov O."/>
            <person name="Hampson S.E."/>
            <person name="Mitros T."/>
            <person name="Weinmaier T."/>
            <person name="Rattei T."/>
            <person name="Balasubramanian P.G."/>
            <person name="Borman J."/>
            <person name="Busam D."/>
            <person name="Disbennett K."/>
            <person name="Pfannkoch C."/>
            <person name="Sumin N."/>
            <person name="Sutton G."/>
            <person name="Viswanathan L."/>
            <person name="Walenz B."/>
            <person name="Goodstein D.M."/>
            <person name="Hellsten U."/>
            <person name="Kawashima T."/>
            <person name="Prochnik S.E."/>
            <person name="Putnam N.H."/>
            <person name="Shu S."/>
            <person name="Blumberg B."/>
            <person name="Dana C.E."/>
            <person name="Gee L."/>
            <person name="Kibler D.F."/>
            <person name="Law L."/>
            <person name="Lindgens D."/>
            <person name="Martinez D.E."/>
            <person name="Peng J."/>
            <person name="Wigge P.A."/>
            <person name="Bertulat B."/>
            <person name="Guder C."/>
            <person name="Nakamura Y."/>
            <person name="Ozbek S."/>
            <person name="Watanabe H."/>
            <person name="Khalturin K."/>
            <person name="Hemmrich G."/>
            <person name="Franke A."/>
            <person name="Augustin R."/>
            <person name="Fraune S."/>
            <person name="Hayakawa E."/>
            <person name="Hayakawa S."/>
            <person name="Hirose M."/>
            <person name="Hwang J."/>
            <person name="Ikeo K."/>
            <person name="Nishimiya-Fujisawa C."/>
            <person name="Ogura A."/>
            <person name="Takahashi T."/>
            <person name="Steinmetz P.R."/>
            <person name="Zhang X."/>
            <person name="Aufschnaiter R."/>
            <person name="Eder M.K."/>
            <person name="Gorny A.K."/>
            <person name="Salvenmoser W."/>
            <person name="Heimberg A.M."/>
            <person name="Wheeler B.M."/>
            <person name="Peterson K.J."/>
            <person name="Boettger A."/>
            <person name="Tischler P."/>
            <person name="Wolf A."/>
            <person name="Gojobori T."/>
            <person name="Remington K.A."/>
            <person name="Strausberg R.L."/>
            <person name="Venter J."/>
            <person name="Technau U."/>
            <person name="Hobmayer B."/>
            <person name="Bosch T.C."/>
            <person name="Holstein T.W."/>
            <person name="Fujisawa T."/>
            <person name="Bode H.R."/>
            <person name="David C.N."/>
            <person name="Rokhsar D.S."/>
            <person name="Steele R.E."/>
        </authorList>
    </citation>
    <scope>NUCLEOTIDE SEQUENCE</scope>
</reference>
<accession>C9Y6T6</accession>
<sequence>MDVKKRITEEKINVFLPESEAGLAVAELCRRRGLLETCDYLVRNKFGGMNVSDAKHLKEVETVAFCHVKHTSGSFYAKLPRGNRRSISNSVYWRTICVASPASKN</sequence>
<proteinExistence type="predicted"/>
<name>C9Y6T6_CURXX</name>
<evidence type="ECO:0000313" key="1">
    <source>
        <dbReference type="EMBL" id="CBA26575.1"/>
    </source>
</evidence>
<dbReference type="AlphaFoldDB" id="C9Y6T6"/>